<name>A0A9N8DR29_9STRA</name>
<dbReference type="PANTHER" id="PTHR47698:SF2">
    <property type="entry name" value="FATTY-ACID-BINDING PROTEIN 3, CHLOROPLASTIC"/>
    <property type="match status" value="1"/>
</dbReference>
<dbReference type="InterPro" id="IPR036298">
    <property type="entry name" value="Chalcone_isomerase_sf"/>
</dbReference>
<reference evidence="3" key="1">
    <citation type="submission" date="2020-06" db="EMBL/GenBank/DDBJ databases">
        <authorList>
            <consortium name="Plant Systems Biology data submission"/>
        </authorList>
    </citation>
    <scope>NUCLEOTIDE SEQUENCE</scope>
    <source>
        <strain evidence="3">D6</strain>
    </source>
</reference>
<proteinExistence type="predicted"/>
<gene>
    <name evidence="3" type="ORF">SEMRO_289_G109170.1</name>
</gene>
<dbReference type="GO" id="GO:0016872">
    <property type="term" value="F:intramolecular lyase activity"/>
    <property type="evidence" value="ECO:0007669"/>
    <property type="project" value="InterPro"/>
</dbReference>
<keyword evidence="4" id="KW-1185">Reference proteome</keyword>
<comment type="caution">
    <text evidence="3">The sequence shown here is derived from an EMBL/GenBank/DDBJ whole genome shotgun (WGS) entry which is preliminary data.</text>
</comment>
<feature type="compositionally biased region" description="Basic and acidic residues" evidence="1">
    <location>
        <begin position="117"/>
        <end position="130"/>
    </location>
</feature>
<organism evidence="3 4">
    <name type="scientific">Seminavis robusta</name>
    <dbReference type="NCBI Taxonomy" id="568900"/>
    <lineage>
        <taxon>Eukaryota</taxon>
        <taxon>Sar</taxon>
        <taxon>Stramenopiles</taxon>
        <taxon>Ochrophyta</taxon>
        <taxon>Bacillariophyta</taxon>
        <taxon>Bacillariophyceae</taxon>
        <taxon>Bacillariophycidae</taxon>
        <taxon>Naviculales</taxon>
        <taxon>Naviculaceae</taxon>
        <taxon>Seminavis</taxon>
    </lineage>
</organism>
<protein>
    <recommendedName>
        <fullName evidence="2">Chalcone isomerase domain-containing protein</fullName>
    </recommendedName>
</protein>
<sequence length="298" mass="32492">MSSRILMRPIKPVLARSSNVVRLNNPARLSTTVAAAAPTTTTTNKGVWERPVAWILAGAFVTAASIGSVNQQSFPSGGTASTTSLDALGTLPLPPIQVGPVSVSSKNPHVESSAAQVKKEETAVQQREEPETGISFPPSFQAKELLGLGVRKKYQFFNVYAVGFYVNKEDFRGLDEQDYEEALLNPHNHRTARIVMNRTLTMDKVVSTLIESLEPRMHGRDLFALDHFSKMRKYGSLNRGDEIIINIRGNSVECKCSNGGQNVVVSEVFTRAICDVYFGKQPISPAAKESAIKGISDL</sequence>
<evidence type="ECO:0000313" key="4">
    <source>
        <dbReference type="Proteomes" id="UP001153069"/>
    </source>
</evidence>
<dbReference type="EMBL" id="CAICTM010000288">
    <property type="protein sequence ID" value="CAB9507036.1"/>
    <property type="molecule type" value="Genomic_DNA"/>
</dbReference>
<feature type="domain" description="Chalcone isomerase" evidence="2">
    <location>
        <begin position="144"/>
        <end position="285"/>
    </location>
</feature>
<feature type="region of interest" description="Disordered" evidence="1">
    <location>
        <begin position="99"/>
        <end position="136"/>
    </location>
</feature>
<evidence type="ECO:0000313" key="3">
    <source>
        <dbReference type="EMBL" id="CAB9507036.1"/>
    </source>
</evidence>
<dbReference type="AlphaFoldDB" id="A0A9N8DR29"/>
<dbReference type="InterPro" id="IPR016088">
    <property type="entry name" value="Chalcone_isomerase_3-sand"/>
</dbReference>
<dbReference type="SUPFAM" id="SSF54626">
    <property type="entry name" value="Chalcone isomerase"/>
    <property type="match status" value="1"/>
</dbReference>
<dbReference type="OrthoDB" id="18193at2759"/>
<dbReference type="PANTHER" id="PTHR47698">
    <property type="entry name" value="FATTY-ACID-BINDING PROTEIN 3, CHLOROPLASTIC"/>
    <property type="match status" value="1"/>
</dbReference>
<evidence type="ECO:0000259" key="2">
    <source>
        <dbReference type="Pfam" id="PF16036"/>
    </source>
</evidence>
<accession>A0A9N8DR29</accession>
<dbReference type="Pfam" id="PF16036">
    <property type="entry name" value="Chalcone_3"/>
    <property type="match status" value="1"/>
</dbReference>
<dbReference type="InterPro" id="IPR016087">
    <property type="entry name" value="Chalcone_isomerase"/>
</dbReference>
<evidence type="ECO:0000256" key="1">
    <source>
        <dbReference type="SAM" id="MobiDB-lite"/>
    </source>
</evidence>
<dbReference type="Gene3D" id="3.50.70.10">
    <property type="match status" value="1"/>
</dbReference>
<dbReference type="Proteomes" id="UP001153069">
    <property type="component" value="Unassembled WGS sequence"/>
</dbReference>